<sequence>MSIYYINYYGGVKILKEEIYTLTKRLGNIELEKILKEIKEILESE</sequence>
<comment type="caution">
    <text evidence="1">The sequence shown here is derived from an EMBL/GenBank/DDBJ whole genome shotgun (WGS) entry which is preliminary data.</text>
</comment>
<protein>
    <submittedName>
        <fullName evidence="1">Uncharacterized protein</fullName>
    </submittedName>
</protein>
<name>A0A133MN02_CLOPF</name>
<accession>A0A133MN02</accession>
<organism evidence="1 2">
    <name type="scientific">Clostridium perfringens</name>
    <dbReference type="NCBI Taxonomy" id="1502"/>
    <lineage>
        <taxon>Bacteria</taxon>
        <taxon>Bacillati</taxon>
        <taxon>Bacillota</taxon>
        <taxon>Clostridia</taxon>
        <taxon>Eubacteriales</taxon>
        <taxon>Clostridiaceae</taxon>
        <taxon>Clostridium</taxon>
    </lineage>
</organism>
<gene>
    <name evidence="1" type="ORF">HMPREF3222_03062</name>
</gene>
<evidence type="ECO:0000313" key="2">
    <source>
        <dbReference type="Proteomes" id="UP000070646"/>
    </source>
</evidence>
<reference evidence="1 2" key="1">
    <citation type="submission" date="2016-01" db="EMBL/GenBank/DDBJ databases">
        <authorList>
            <person name="Oliw E.H."/>
        </authorList>
    </citation>
    <scope>NUCLEOTIDE SEQUENCE [LARGE SCALE GENOMIC DNA]</scope>
    <source>
        <strain evidence="1 2">MJR7757A</strain>
    </source>
</reference>
<proteinExistence type="predicted"/>
<dbReference type="Proteomes" id="UP000070646">
    <property type="component" value="Unassembled WGS sequence"/>
</dbReference>
<evidence type="ECO:0000313" key="1">
    <source>
        <dbReference type="EMBL" id="KXA05416.1"/>
    </source>
</evidence>
<dbReference type="PATRIC" id="fig|1502.174.peg.3085"/>
<dbReference type="AlphaFoldDB" id="A0A133MN02"/>
<dbReference type="EMBL" id="LRPU01000198">
    <property type="protein sequence ID" value="KXA05416.1"/>
    <property type="molecule type" value="Genomic_DNA"/>
</dbReference>